<evidence type="ECO:0000313" key="6">
    <source>
        <dbReference type="Proteomes" id="UP000076563"/>
    </source>
</evidence>
<evidence type="ECO:0000256" key="2">
    <source>
        <dbReference type="ARBA" id="ARBA00023125"/>
    </source>
</evidence>
<keyword evidence="1" id="KW-0805">Transcription regulation</keyword>
<keyword evidence="3" id="KW-0804">Transcription</keyword>
<dbReference type="RefSeq" id="WP_063186645.1">
    <property type="nucleotide sequence ID" value="NZ_LQRA01000088.1"/>
</dbReference>
<evidence type="ECO:0000256" key="1">
    <source>
        <dbReference type="ARBA" id="ARBA00023015"/>
    </source>
</evidence>
<evidence type="ECO:0000259" key="4">
    <source>
        <dbReference type="PROSITE" id="PS51118"/>
    </source>
</evidence>
<sequence>MGDRRNKYGIRPDMQACPVETTLDVIGGKWKGIILYQLLDGTKRFNEFRRLNPGITQFMLTLQLRELERDGIIHREIYKEVPPRVEYSLTDFGRTLEPVIMSMKAWGESYKARLDENRTIQAEDSPL</sequence>
<dbReference type="InterPro" id="IPR036388">
    <property type="entry name" value="WH-like_DNA-bd_sf"/>
</dbReference>
<dbReference type="PANTHER" id="PTHR33204">
    <property type="entry name" value="TRANSCRIPTIONAL REGULATOR, MARR FAMILY"/>
    <property type="match status" value="1"/>
</dbReference>
<dbReference type="PANTHER" id="PTHR33204:SF33">
    <property type="entry name" value="TRANSCRIPTIONAL REGULATOR, MARR FAMILY"/>
    <property type="match status" value="1"/>
</dbReference>
<dbReference type="EMBL" id="LQRA01000088">
    <property type="protein sequence ID" value="KZE73750.1"/>
    <property type="molecule type" value="Genomic_DNA"/>
</dbReference>
<dbReference type="InterPro" id="IPR036390">
    <property type="entry name" value="WH_DNA-bd_sf"/>
</dbReference>
<dbReference type="PROSITE" id="PS51118">
    <property type="entry name" value="HTH_HXLR"/>
    <property type="match status" value="1"/>
</dbReference>
<gene>
    <name evidence="5" type="ORF">AV654_04010</name>
</gene>
<dbReference type="Gene3D" id="1.10.10.10">
    <property type="entry name" value="Winged helix-like DNA-binding domain superfamily/Winged helix DNA-binding domain"/>
    <property type="match status" value="1"/>
</dbReference>
<organism evidence="5 6">
    <name type="scientific">Paenibacillus elgii</name>
    <dbReference type="NCBI Taxonomy" id="189691"/>
    <lineage>
        <taxon>Bacteria</taxon>
        <taxon>Bacillati</taxon>
        <taxon>Bacillota</taxon>
        <taxon>Bacilli</taxon>
        <taxon>Bacillales</taxon>
        <taxon>Paenibacillaceae</taxon>
        <taxon>Paenibacillus</taxon>
    </lineage>
</organism>
<accession>A0A163US25</accession>
<evidence type="ECO:0000256" key="3">
    <source>
        <dbReference type="ARBA" id="ARBA00023163"/>
    </source>
</evidence>
<keyword evidence="6" id="KW-1185">Reference proteome</keyword>
<dbReference type="Pfam" id="PF01638">
    <property type="entry name" value="HxlR"/>
    <property type="match status" value="1"/>
</dbReference>
<dbReference type="InterPro" id="IPR002577">
    <property type="entry name" value="HTH_HxlR"/>
</dbReference>
<keyword evidence="2" id="KW-0238">DNA-binding</keyword>
<dbReference type="SUPFAM" id="SSF46785">
    <property type="entry name" value="Winged helix' DNA-binding domain"/>
    <property type="match status" value="1"/>
</dbReference>
<dbReference type="STRING" id="1007103.GCA_000213315_00806"/>
<name>A0A163US25_9BACL</name>
<feature type="domain" description="HTH hxlR-type" evidence="4">
    <location>
        <begin position="17"/>
        <end position="115"/>
    </location>
</feature>
<protein>
    <submittedName>
        <fullName evidence="5">ArsR family transcriptional regulator</fullName>
    </submittedName>
</protein>
<dbReference type="AlphaFoldDB" id="A0A163US25"/>
<comment type="caution">
    <text evidence="5">The sequence shown here is derived from an EMBL/GenBank/DDBJ whole genome shotgun (WGS) entry which is preliminary data.</text>
</comment>
<dbReference type="GO" id="GO:0003677">
    <property type="term" value="F:DNA binding"/>
    <property type="evidence" value="ECO:0007669"/>
    <property type="project" value="UniProtKB-KW"/>
</dbReference>
<proteinExistence type="predicted"/>
<reference evidence="6" key="1">
    <citation type="submission" date="2016-01" db="EMBL/GenBank/DDBJ databases">
        <title>Draft genome of Chromobacterium sp. F49.</title>
        <authorList>
            <person name="Hong K.W."/>
        </authorList>
    </citation>
    <scope>NUCLEOTIDE SEQUENCE [LARGE SCALE GENOMIC DNA]</scope>
    <source>
        <strain evidence="6">M63</strain>
    </source>
</reference>
<dbReference type="Proteomes" id="UP000076563">
    <property type="component" value="Unassembled WGS sequence"/>
</dbReference>
<evidence type="ECO:0000313" key="5">
    <source>
        <dbReference type="EMBL" id="KZE73750.1"/>
    </source>
</evidence>